<gene>
    <name evidence="1" type="ORF">JOE57_001629</name>
</gene>
<evidence type="ECO:0000313" key="2">
    <source>
        <dbReference type="Proteomes" id="UP000704762"/>
    </source>
</evidence>
<name>A0ABS2RJ66_9ACTN</name>
<evidence type="ECO:0000313" key="1">
    <source>
        <dbReference type="EMBL" id="MBM7798708.1"/>
    </source>
</evidence>
<accession>A0ABS2RJ66</accession>
<proteinExistence type="predicted"/>
<dbReference type="Proteomes" id="UP000704762">
    <property type="component" value="Unassembled WGS sequence"/>
</dbReference>
<keyword evidence="2" id="KW-1185">Reference proteome</keyword>
<sequence length="123" mass="13714">MLYTTPRSTEDALRWQQLRIGSAAWEGWPLKFQRMAFGYYEESGWLTAAEGLNWMREHDRLSLSTPPRGGLAWFESNDRVTVFCGVGDGRVIGPGVAGVVGLAVQTDLTGYRGWSPAVFPFAR</sequence>
<reference evidence="1 2" key="1">
    <citation type="submission" date="2021-01" db="EMBL/GenBank/DDBJ databases">
        <title>Sequencing the genomes of 1000 actinobacteria strains.</title>
        <authorList>
            <person name="Klenk H.-P."/>
        </authorList>
    </citation>
    <scope>NUCLEOTIDE SEQUENCE [LARGE SCALE GENOMIC DNA]</scope>
    <source>
        <strain evidence="1 2">DSM 18662</strain>
    </source>
</reference>
<dbReference type="RefSeq" id="WP_204917221.1">
    <property type="nucleotide sequence ID" value="NZ_BAAAQP010000002.1"/>
</dbReference>
<protein>
    <submittedName>
        <fullName evidence="1">Uncharacterized protein</fullName>
    </submittedName>
</protein>
<dbReference type="EMBL" id="JAFBCF010000001">
    <property type="protein sequence ID" value="MBM7798708.1"/>
    <property type="molecule type" value="Genomic_DNA"/>
</dbReference>
<comment type="caution">
    <text evidence="1">The sequence shown here is derived from an EMBL/GenBank/DDBJ whole genome shotgun (WGS) entry which is preliminary data.</text>
</comment>
<organism evidence="1 2">
    <name type="scientific">Microlunatus panaciterrae</name>
    <dbReference type="NCBI Taxonomy" id="400768"/>
    <lineage>
        <taxon>Bacteria</taxon>
        <taxon>Bacillati</taxon>
        <taxon>Actinomycetota</taxon>
        <taxon>Actinomycetes</taxon>
        <taxon>Propionibacteriales</taxon>
        <taxon>Propionibacteriaceae</taxon>
        <taxon>Microlunatus</taxon>
    </lineage>
</organism>